<evidence type="ECO:0000313" key="3">
    <source>
        <dbReference type="Proteomes" id="UP001597214"/>
    </source>
</evidence>
<keyword evidence="3" id="KW-1185">Reference proteome</keyword>
<evidence type="ECO:0000313" key="2">
    <source>
        <dbReference type="EMBL" id="MFD1738004.1"/>
    </source>
</evidence>
<gene>
    <name evidence="2" type="ORF">ACFSCX_15815</name>
</gene>
<protein>
    <submittedName>
        <fullName evidence="2">Uncharacterized protein</fullName>
    </submittedName>
</protein>
<dbReference type="RefSeq" id="WP_377929223.1">
    <property type="nucleotide sequence ID" value="NZ_JBHUEM010000028.1"/>
</dbReference>
<sequence length="124" mass="14344">MKKYFQMMIIALIVCTVPFQAHANSVSPGIATSTEVRFDVHLTNSRNVTVRHSYQGTVNENTIIYEHNGDLPFFELSFVGTCKGAYTFFFYDENGKEIKWIQYHTELIAKKCEQAEDFGEWETE</sequence>
<keyword evidence="1" id="KW-0732">Signal</keyword>
<accession>A0ABW4LS61</accession>
<feature type="signal peptide" evidence="1">
    <location>
        <begin position="1"/>
        <end position="23"/>
    </location>
</feature>
<evidence type="ECO:0000256" key="1">
    <source>
        <dbReference type="SAM" id="SignalP"/>
    </source>
</evidence>
<comment type="caution">
    <text evidence="2">The sequence shown here is derived from an EMBL/GenBank/DDBJ whole genome shotgun (WGS) entry which is preliminary data.</text>
</comment>
<feature type="chain" id="PRO_5046008221" evidence="1">
    <location>
        <begin position="24"/>
        <end position="124"/>
    </location>
</feature>
<reference evidence="3" key="1">
    <citation type="journal article" date="2019" name="Int. J. Syst. Evol. Microbiol.">
        <title>The Global Catalogue of Microorganisms (GCM) 10K type strain sequencing project: providing services to taxonomists for standard genome sequencing and annotation.</title>
        <authorList>
            <consortium name="The Broad Institute Genomics Platform"/>
            <consortium name="The Broad Institute Genome Sequencing Center for Infectious Disease"/>
            <person name="Wu L."/>
            <person name="Ma J."/>
        </authorList>
    </citation>
    <scope>NUCLEOTIDE SEQUENCE [LARGE SCALE GENOMIC DNA]</scope>
    <source>
        <strain evidence="3">CCUG 49339</strain>
    </source>
</reference>
<dbReference type="Proteomes" id="UP001597214">
    <property type="component" value="Unassembled WGS sequence"/>
</dbReference>
<name>A0ABW4LS61_9BACI</name>
<organism evidence="2 3">
    <name type="scientific">Bacillus salitolerans</name>
    <dbReference type="NCBI Taxonomy" id="1437434"/>
    <lineage>
        <taxon>Bacteria</taxon>
        <taxon>Bacillati</taxon>
        <taxon>Bacillota</taxon>
        <taxon>Bacilli</taxon>
        <taxon>Bacillales</taxon>
        <taxon>Bacillaceae</taxon>
        <taxon>Bacillus</taxon>
    </lineage>
</organism>
<proteinExistence type="predicted"/>
<dbReference type="EMBL" id="JBHUEM010000028">
    <property type="protein sequence ID" value="MFD1738004.1"/>
    <property type="molecule type" value="Genomic_DNA"/>
</dbReference>